<dbReference type="GO" id="GO:0006915">
    <property type="term" value="P:apoptotic process"/>
    <property type="evidence" value="ECO:0007669"/>
    <property type="project" value="UniProtKB-KW"/>
</dbReference>
<accession>A0A6P7IH13</accession>
<dbReference type="GO" id="GO:2001236">
    <property type="term" value="P:regulation of extrinsic apoptotic signaling pathway"/>
    <property type="evidence" value="ECO:0007669"/>
    <property type="project" value="TreeGrafter"/>
</dbReference>
<keyword evidence="1" id="KW-0053">Apoptosis</keyword>
<dbReference type="GeneID" id="114436236"/>
<dbReference type="RefSeq" id="XP_028262207.1">
    <property type="nucleotide sequence ID" value="XM_028406406.1"/>
</dbReference>
<dbReference type="Proteomes" id="UP000515145">
    <property type="component" value="Chromosome 5"/>
</dbReference>
<keyword evidence="3" id="KW-1185">Reference proteome</keyword>
<dbReference type="AlphaFoldDB" id="A0A6P7IH13"/>
<evidence type="ECO:0000256" key="1">
    <source>
        <dbReference type="ARBA" id="ARBA00022703"/>
    </source>
</evidence>
<feature type="region of interest" description="Disordered" evidence="2">
    <location>
        <begin position="57"/>
        <end position="135"/>
    </location>
</feature>
<evidence type="ECO:0000313" key="3">
    <source>
        <dbReference type="Proteomes" id="UP000515145"/>
    </source>
</evidence>
<feature type="region of interest" description="Disordered" evidence="2">
    <location>
        <begin position="1"/>
        <end position="35"/>
    </location>
</feature>
<feature type="compositionally biased region" description="Basic and acidic residues" evidence="2">
    <location>
        <begin position="90"/>
        <end position="127"/>
    </location>
</feature>
<feature type="compositionally biased region" description="Basic residues" evidence="2">
    <location>
        <begin position="188"/>
        <end position="197"/>
    </location>
</feature>
<dbReference type="InParanoid" id="A0A6P7IH13"/>
<protein>
    <submittedName>
        <fullName evidence="4">Uncharacterized protein LOC114436236</fullName>
    </submittedName>
</protein>
<evidence type="ECO:0000313" key="4">
    <source>
        <dbReference type="RefSeq" id="XP_028262207.1"/>
    </source>
</evidence>
<organism evidence="3 4">
    <name type="scientific">Parambassis ranga</name>
    <name type="common">Indian glassy fish</name>
    <dbReference type="NCBI Taxonomy" id="210632"/>
    <lineage>
        <taxon>Eukaryota</taxon>
        <taxon>Metazoa</taxon>
        <taxon>Chordata</taxon>
        <taxon>Craniata</taxon>
        <taxon>Vertebrata</taxon>
        <taxon>Euteleostomi</taxon>
        <taxon>Actinopterygii</taxon>
        <taxon>Neopterygii</taxon>
        <taxon>Teleostei</taxon>
        <taxon>Neoteleostei</taxon>
        <taxon>Acanthomorphata</taxon>
        <taxon>Ovalentaria</taxon>
        <taxon>Ambassidae</taxon>
        <taxon>Parambassis</taxon>
    </lineage>
</organism>
<proteinExistence type="predicted"/>
<dbReference type="OrthoDB" id="9836802at2759"/>
<reference evidence="4" key="1">
    <citation type="submission" date="2025-08" db="UniProtKB">
        <authorList>
            <consortium name="RefSeq"/>
        </authorList>
    </citation>
    <scope>IDENTIFICATION</scope>
</reference>
<name>A0A6P7IH13_9TELE</name>
<feature type="region of interest" description="Disordered" evidence="2">
    <location>
        <begin position="155"/>
        <end position="197"/>
    </location>
</feature>
<dbReference type="PANTHER" id="PTHR14965">
    <property type="entry name" value="SI:CH73-248E21.1"/>
    <property type="match status" value="1"/>
</dbReference>
<sequence length="382" mass="43018">MSTEASGELSGFSAAGESTMETQKERQKPANGQLISVPHKDTIRLLEVYVKRSLSLNDGALEGKGSRRKEKWVTIPKKQRRHSSDPSLHLVEESHDEDTAAREAHEADEARLRDLPEPFPKEPEKPTKKSKRVKAKKPVFWKNLVNFFSWRSNDDKDDEVDSPKETSEVSEVTTTCLPTAGPPSEKKSTRRKSLKRRLSKRRLSIIKPHKPSKDLNPADITAVEAVVSVEPTYSYYEKVTEELEKIVHEVKEKEEVKALSDDEVINRIIALTKEQGDAIDGKLKENPTLSSFFQGMTYSAFQKLADAYLDKEATPPTSNPPTIPPTAPELVKLAFTLDFTARIAGLSRQNIGHITGLGHLYLQDRFEYKQACTDHPWSDSED</sequence>
<dbReference type="PANTHER" id="PTHR14965:SF9">
    <property type="entry name" value="APOPTOSIS FACILITATOR BCL-2-LIKE PROTEIN 14"/>
    <property type="match status" value="1"/>
</dbReference>
<evidence type="ECO:0000256" key="2">
    <source>
        <dbReference type="SAM" id="MobiDB-lite"/>
    </source>
</evidence>
<gene>
    <name evidence="4" type="primary">LOC114436236</name>
</gene>